<evidence type="ECO:0000256" key="2">
    <source>
        <dbReference type="ARBA" id="ARBA00022942"/>
    </source>
</evidence>
<feature type="region of interest" description="Disordered" evidence="5">
    <location>
        <begin position="232"/>
        <end position="282"/>
    </location>
</feature>
<evidence type="ECO:0000256" key="5">
    <source>
        <dbReference type="SAM" id="MobiDB-lite"/>
    </source>
</evidence>
<name>A0A1C5A0Q5_MICEC</name>
<dbReference type="GO" id="GO:0005737">
    <property type="term" value="C:cytoplasm"/>
    <property type="evidence" value="ECO:0007669"/>
    <property type="project" value="UniProtKB-SubCell"/>
</dbReference>
<evidence type="ECO:0000256" key="4">
    <source>
        <dbReference type="PROSITE-ProRule" id="PRU00808"/>
    </source>
</evidence>
<keyword evidence="7" id="KW-1185">Reference proteome</keyword>
<dbReference type="AlphaFoldDB" id="A0A1C5A0Q5"/>
<dbReference type="GO" id="GO:0019773">
    <property type="term" value="C:proteasome core complex, alpha-subunit complex"/>
    <property type="evidence" value="ECO:0007669"/>
    <property type="project" value="UniProtKB-UniRule"/>
</dbReference>
<gene>
    <name evidence="3" type="primary">prcA</name>
    <name evidence="6" type="ORF">GA0070618_6090</name>
</gene>
<dbReference type="Proteomes" id="UP000198253">
    <property type="component" value="Chromosome I"/>
</dbReference>
<dbReference type="InterPro" id="IPR001353">
    <property type="entry name" value="Proteasome_sua/b"/>
</dbReference>
<dbReference type="UniPathway" id="UPA00997"/>
<proteinExistence type="inferred from homology"/>
<dbReference type="GO" id="GO:0010498">
    <property type="term" value="P:proteasomal protein catabolic process"/>
    <property type="evidence" value="ECO:0007669"/>
    <property type="project" value="UniProtKB-UniRule"/>
</dbReference>
<dbReference type="GO" id="GO:0019941">
    <property type="term" value="P:modification-dependent protein catabolic process"/>
    <property type="evidence" value="ECO:0007669"/>
    <property type="project" value="UniProtKB-UniRule"/>
</dbReference>
<dbReference type="Pfam" id="PF00227">
    <property type="entry name" value="Proteasome"/>
    <property type="match status" value="1"/>
</dbReference>
<sequence length="282" mass="29557">MAMQFYASPEQIMRDRSELARKGIARGRSAVVLSYAGGVLFVAENLSSALHKVSEIYDRIGFAAVGRYNEFENLRRAGVRMADLNGLSYDRRDVTGRALANAFAQTLGAIFTEQSKPFEVEICVAEVGSSAEQDELYRLTYDGSVNDEPGRMAMGGQAEAISGVLKSEHRPDMSLGEAVKVAVKALGSVGGEGGAARTIAANQLEVAVLDRGRVGRTFRRITGAALTALLDGGEEPAGSARAETPKPPAAPAGKPTTSAGSADLEGQTTEATPEESTGSAEA</sequence>
<dbReference type="EMBL" id="LT607413">
    <property type="protein sequence ID" value="SCF38797.1"/>
    <property type="molecule type" value="Genomic_DNA"/>
</dbReference>
<dbReference type="Gene3D" id="3.60.20.10">
    <property type="entry name" value="Glutamine Phosphoribosylpyrophosphate, subunit 1, domain 1"/>
    <property type="match status" value="1"/>
</dbReference>
<dbReference type="InterPro" id="IPR050115">
    <property type="entry name" value="Proteasome_alpha"/>
</dbReference>
<feature type="compositionally biased region" description="Polar residues" evidence="5">
    <location>
        <begin position="266"/>
        <end position="282"/>
    </location>
</feature>
<accession>A0A1C5A0Q5</accession>
<protein>
    <recommendedName>
        <fullName evidence="3">Proteasome subunit alpha</fullName>
    </recommendedName>
    <alternativeName>
        <fullName evidence="3">20S proteasome alpha subunit</fullName>
    </alternativeName>
    <alternativeName>
        <fullName evidence="3">Proteasome core protein PrcA</fullName>
    </alternativeName>
</protein>
<evidence type="ECO:0000313" key="6">
    <source>
        <dbReference type="EMBL" id="SCF38797.1"/>
    </source>
</evidence>
<evidence type="ECO:0000256" key="3">
    <source>
        <dbReference type="HAMAP-Rule" id="MF_00289"/>
    </source>
</evidence>
<dbReference type="HAMAP" id="MF_00289_B">
    <property type="entry name" value="Proteasome_A_B"/>
    <property type="match status" value="1"/>
</dbReference>
<dbReference type="NCBIfam" id="TIGR03691">
    <property type="entry name" value="20S_bact_alpha"/>
    <property type="match status" value="1"/>
</dbReference>
<dbReference type="InterPro" id="IPR022296">
    <property type="entry name" value="Proteasome_asu_bac"/>
</dbReference>
<dbReference type="FunCoup" id="A0A1C5A0Q5">
    <property type="interactions" value="1"/>
</dbReference>
<evidence type="ECO:0000313" key="7">
    <source>
        <dbReference type="Proteomes" id="UP000198253"/>
    </source>
</evidence>
<comment type="pathway">
    <text evidence="3">Protein degradation; proteasomal Pup-dependent pathway.</text>
</comment>
<keyword evidence="2 3" id="KW-0647">Proteasome</keyword>
<dbReference type="InterPro" id="IPR029055">
    <property type="entry name" value="Ntn_hydrolases_N"/>
</dbReference>
<comment type="similarity">
    <text evidence="3 4">Belongs to the peptidase T1A family.</text>
</comment>
<dbReference type="OrthoDB" id="9775643at2"/>
<evidence type="ECO:0000256" key="1">
    <source>
        <dbReference type="ARBA" id="ARBA00022490"/>
    </source>
</evidence>
<dbReference type="RefSeq" id="WP_088984671.1">
    <property type="nucleotide sequence ID" value="NZ_LT607413.1"/>
</dbReference>
<dbReference type="PANTHER" id="PTHR11599">
    <property type="entry name" value="PROTEASOME SUBUNIT ALPHA/BETA"/>
    <property type="match status" value="1"/>
</dbReference>
<dbReference type="InParanoid" id="A0A1C5A0Q5"/>
<comment type="subunit">
    <text evidence="3">The 20S proteasome core is composed of 14 alpha and 14 beta subunits that assemble into four stacked heptameric rings, resulting in a barrel-shaped structure. The two inner rings, each composed of seven catalytic beta subunits, are sandwiched by two outer rings, each composed of seven alpha subunits. The catalytic chamber with the active sites is on the inside of the barrel. Has a gated structure, the ends of the cylinder being occluded by the N-termini of the alpha-subunits. Is capped by the proteasome-associated ATPase, ARC.</text>
</comment>
<organism evidence="6 7">
    <name type="scientific">Micromonospora echinospora</name>
    <name type="common">Micromonospora purpurea</name>
    <dbReference type="NCBI Taxonomy" id="1877"/>
    <lineage>
        <taxon>Bacteria</taxon>
        <taxon>Bacillati</taxon>
        <taxon>Actinomycetota</taxon>
        <taxon>Actinomycetes</taxon>
        <taxon>Micromonosporales</taxon>
        <taxon>Micromonosporaceae</taxon>
        <taxon>Micromonospora</taxon>
    </lineage>
</organism>
<feature type="compositionally biased region" description="Low complexity" evidence="5">
    <location>
        <begin position="251"/>
        <end position="260"/>
    </location>
</feature>
<dbReference type="PROSITE" id="PS51475">
    <property type="entry name" value="PROTEASOME_ALPHA_2"/>
    <property type="match status" value="1"/>
</dbReference>
<comment type="subcellular location">
    <subcellularLocation>
        <location evidence="3">Cytoplasm</location>
    </subcellularLocation>
</comment>
<comment type="activity regulation">
    <text evidence="3">The formation of the proteasomal ATPase ARC-20S proteasome complex, likely via the docking of the C-termini of ARC into the intersubunit pockets in the alpha-rings, may trigger opening of the gate for substrate entry. Interconversion between the open-gate and close-gate conformations leads to a dynamic regulation of the 20S proteasome proteolysis activity.</text>
</comment>
<reference evidence="7" key="1">
    <citation type="submission" date="2016-06" db="EMBL/GenBank/DDBJ databases">
        <authorList>
            <person name="Varghese N."/>
            <person name="Submissions Spin"/>
        </authorList>
    </citation>
    <scope>NUCLEOTIDE SEQUENCE [LARGE SCALE GENOMIC DNA]</scope>
    <source>
        <strain evidence="7">DSM 43816</strain>
    </source>
</reference>
<dbReference type="GO" id="GO:0004298">
    <property type="term" value="F:threonine-type endopeptidase activity"/>
    <property type="evidence" value="ECO:0007669"/>
    <property type="project" value="InterPro"/>
</dbReference>
<keyword evidence="1 3" id="KW-0963">Cytoplasm</keyword>
<dbReference type="SUPFAM" id="SSF56235">
    <property type="entry name" value="N-terminal nucleophile aminohydrolases (Ntn hydrolases)"/>
    <property type="match status" value="1"/>
</dbReference>
<dbReference type="CDD" id="cd01906">
    <property type="entry name" value="proteasome_protease_HslV"/>
    <property type="match status" value="1"/>
</dbReference>
<comment type="function">
    <text evidence="3">Component of the proteasome core, a large protease complex with broad specificity involved in protein degradation.</text>
</comment>
<dbReference type="InterPro" id="IPR023332">
    <property type="entry name" value="Proteasome_alpha-type"/>
</dbReference>